<keyword evidence="1" id="KW-0489">Methyltransferase</keyword>
<dbReference type="CDD" id="cd11572">
    <property type="entry name" value="RlmI_M_like"/>
    <property type="match status" value="1"/>
</dbReference>
<evidence type="ECO:0000256" key="2">
    <source>
        <dbReference type="ARBA" id="ARBA00022679"/>
    </source>
</evidence>
<accession>E1X5Z9</accession>
<evidence type="ECO:0000256" key="1">
    <source>
        <dbReference type="ARBA" id="ARBA00022603"/>
    </source>
</evidence>
<sequence length="405" mass="46828">MATKVKKHKLPRVKLHPATLKHAKKGHPWVTEDSYTKEFPRKQNLLIGKNPKGDEKLFLLHDPTHKKVKARIWEIGTELPESPNGFLRSFNHRLEESFLKRVSAREKYQRDNFYLCFAEADGIPGLMIQKFGNVALIQIYSDFWFFFKNDIRRIVKAHCASHFPEVDKFIFQQRKTSDAVNFENLEKKLTEITIQEFGINYHLRFDYRYDIGIYSDMSAIRKKLTNEFRNAKSVLNLYSYTGAFSLFALSKGATDVHSVDLSKDYITWLEKNIELNPQLNSSHHESKITSVEKALKSYADEGKKFDLIICDPPSFSSDGRKSQSALKSYDKLIPMIESCLSDEGKAVVFLNTHHILRKKFNERIEQLASKSGMRVAKALRMEEDCVTLSGFPEGDYLKGLLLSRK</sequence>
<proteinExistence type="predicted"/>
<dbReference type="GO" id="GO:0008168">
    <property type="term" value="F:methyltransferase activity"/>
    <property type="evidence" value="ECO:0007669"/>
    <property type="project" value="UniProtKB-KW"/>
</dbReference>
<dbReference type="OrthoDB" id="5292703at2"/>
<reference evidence="6" key="1">
    <citation type="journal article" date="2013" name="ISME J.">
        <title>A small predatory core genome in the divergent marine Bacteriovorax marinus SJ and the terrestrial Bdellovibrio bacteriovorus.</title>
        <authorList>
            <person name="Crossman L.C."/>
            <person name="Chen H."/>
            <person name="Cerdeno-Tarraga A.M."/>
            <person name="Brooks K."/>
            <person name="Quail M.A."/>
            <person name="Pineiro S.A."/>
            <person name="Hobley L."/>
            <person name="Sockett R.E."/>
            <person name="Bentley S.D."/>
            <person name="Parkhill J."/>
            <person name="Williams H.N."/>
            <person name="Stine O.C."/>
        </authorList>
    </citation>
    <scope>NUCLEOTIDE SEQUENCE [LARGE SCALE GENOMIC DNA]</scope>
    <source>
        <strain evidence="6">ATCC BAA-682 / DSM 15412 / SJ</strain>
    </source>
</reference>
<dbReference type="AlphaFoldDB" id="E1X5Z9"/>
<evidence type="ECO:0000256" key="3">
    <source>
        <dbReference type="ARBA" id="ARBA00022691"/>
    </source>
</evidence>
<gene>
    <name evidence="5" type="ordered locus">BMS_2554</name>
</gene>
<organism evidence="5 6">
    <name type="scientific">Halobacteriovorax marinus (strain ATCC BAA-682 / DSM 15412 / SJ)</name>
    <name type="common">Bacteriovorax marinus</name>
    <dbReference type="NCBI Taxonomy" id="862908"/>
    <lineage>
        <taxon>Bacteria</taxon>
        <taxon>Pseudomonadati</taxon>
        <taxon>Bdellovibrionota</taxon>
        <taxon>Bacteriovoracia</taxon>
        <taxon>Bacteriovoracales</taxon>
        <taxon>Halobacteriovoraceae</taxon>
        <taxon>Halobacteriovorax</taxon>
    </lineage>
</organism>
<dbReference type="Proteomes" id="UP000008963">
    <property type="component" value="Chromosome"/>
</dbReference>
<keyword evidence="6" id="KW-1185">Reference proteome</keyword>
<evidence type="ECO:0000313" key="5">
    <source>
        <dbReference type="EMBL" id="CBW27343.1"/>
    </source>
</evidence>
<dbReference type="STRING" id="862908.BMS_2554"/>
<dbReference type="RefSeq" id="WP_014245119.1">
    <property type="nucleotide sequence ID" value="NC_016620.1"/>
</dbReference>
<protein>
    <recommendedName>
        <fullName evidence="4">S-adenosylmethionine-dependent methyltransferase domain-containing protein</fullName>
    </recommendedName>
</protein>
<name>E1X5Z9_HALMS</name>
<dbReference type="Gene3D" id="3.40.50.150">
    <property type="entry name" value="Vaccinia Virus protein VP39"/>
    <property type="match status" value="1"/>
</dbReference>
<dbReference type="KEGG" id="bmx:BMS_2554"/>
<dbReference type="EMBL" id="FQ312005">
    <property type="protein sequence ID" value="CBW27343.1"/>
    <property type="molecule type" value="Genomic_DNA"/>
</dbReference>
<evidence type="ECO:0000259" key="4">
    <source>
        <dbReference type="Pfam" id="PF10672"/>
    </source>
</evidence>
<evidence type="ECO:0000313" key="6">
    <source>
        <dbReference type="Proteomes" id="UP000008963"/>
    </source>
</evidence>
<dbReference type="InterPro" id="IPR029063">
    <property type="entry name" value="SAM-dependent_MTases_sf"/>
</dbReference>
<dbReference type="InterPro" id="IPR019614">
    <property type="entry name" value="SAM-dep_methyl-trfase"/>
</dbReference>
<dbReference type="Gene3D" id="3.30.750.80">
    <property type="entry name" value="RNA methyltransferase domain (HRMD) like"/>
    <property type="match status" value="1"/>
</dbReference>
<dbReference type="PANTHER" id="PTHR43042:SF3">
    <property type="entry name" value="RIBOSOMAL RNA LARGE SUBUNIT METHYLTRANSFERASE YWBD-RELATED"/>
    <property type="match status" value="1"/>
</dbReference>
<dbReference type="SUPFAM" id="SSF53335">
    <property type="entry name" value="S-adenosyl-L-methionine-dependent methyltransferases"/>
    <property type="match status" value="1"/>
</dbReference>
<keyword evidence="2" id="KW-0808">Transferase</keyword>
<dbReference type="PANTHER" id="PTHR43042">
    <property type="entry name" value="SAM-DEPENDENT METHYLTRANSFERASE"/>
    <property type="match status" value="1"/>
</dbReference>
<feature type="domain" description="S-adenosylmethionine-dependent methyltransferase" evidence="4">
    <location>
        <begin position="169"/>
        <end position="341"/>
    </location>
</feature>
<dbReference type="HOGENOM" id="CLU_679282_0_0_7"/>
<keyword evidence="3" id="KW-0949">S-adenosyl-L-methionine</keyword>
<dbReference type="eggNOG" id="COG1092">
    <property type="taxonomic scope" value="Bacteria"/>
</dbReference>
<dbReference type="GO" id="GO:0032259">
    <property type="term" value="P:methylation"/>
    <property type="evidence" value="ECO:0007669"/>
    <property type="project" value="UniProtKB-KW"/>
</dbReference>
<dbReference type="PATRIC" id="fig|862908.3.peg.2439"/>
<dbReference type="Pfam" id="PF10672">
    <property type="entry name" value="Methyltrans_SAM"/>
    <property type="match status" value="1"/>
</dbReference>
<dbReference type="CDD" id="cd02440">
    <property type="entry name" value="AdoMet_MTases"/>
    <property type="match status" value="1"/>
</dbReference>